<name>A0A7E4UQQ4_PANRE</name>
<keyword evidence="4" id="KW-0808">Transferase</keyword>
<evidence type="ECO:0000256" key="6">
    <source>
        <dbReference type="ARBA" id="ARBA00048493"/>
    </source>
</evidence>
<dbReference type="Gene3D" id="3.90.550.10">
    <property type="entry name" value="Spore Coat Polysaccharide Biosynthesis Protein SpsA, Chain A"/>
    <property type="match status" value="1"/>
</dbReference>
<evidence type="ECO:0000313" key="9">
    <source>
        <dbReference type="WBParaSite" id="Pan_g11693.t1"/>
    </source>
</evidence>
<dbReference type="PANTHER" id="PTHR11952:SF2">
    <property type="entry name" value="LD24639P"/>
    <property type="match status" value="1"/>
</dbReference>
<evidence type="ECO:0000256" key="3">
    <source>
        <dbReference type="ARBA" id="ARBA00012457"/>
    </source>
</evidence>
<evidence type="ECO:0000256" key="1">
    <source>
        <dbReference type="ARBA" id="ARBA00005208"/>
    </source>
</evidence>
<dbReference type="InterPro" id="IPR039741">
    <property type="entry name" value="UDP-sugar_pyrophosphorylase"/>
</dbReference>
<evidence type="ECO:0000256" key="7">
    <source>
        <dbReference type="SAM" id="MobiDB-lite"/>
    </source>
</evidence>
<evidence type="ECO:0000256" key="2">
    <source>
        <dbReference type="ARBA" id="ARBA00010401"/>
    </source>
</evidence>
<dbReference type="AlphaFoldDB" id="A0A7E4UQQ4"/>
<proteinExistence type="inferred from homology"/>
<keyword evidence="8" id="KW-1185">Reference proteome</keyword>
<dbReference type="Proteomes" id="UP000492821">
    <property type="component" value="Unassembled WGS sequence"/>
</dbReference>
<dbReference type="InterPro" id="IPR029044">
    <property type="entry name" value="Nucleotide-diphossugar_trans"/>
</dbReference>
<evidence type="ECO:0000256" key="5">
    <source>
        <dbReference type="ARBA" id="ARBA00022695"/>
    </source>
</evidence>
<dbReference type="WBParaSite" id="Pan_g11693.t1">
    <property type="protein sequence ID" value="Pan_g11693.t1"/>
    <property type="gene ID" value="Pan_g11693"/>
</dbReference>
<protein>
    <recommendedName>
        <fullName evidence="3">UDP-N-acetylglucosamine diphosphorylase</fullName>
        <ecNumber evidence="3">2.7.7.23</ecNumber>
    </recommendedName>
</protein>
<dbReference type="PANTHER" id="PTHR11952">
    <property type="entry name" value="UDP- GLUCOSE PYROPHOSPHORYLASE"/>
    <property type="match status" value="1"/>
</dbReference>
<dbReference type="Pfam" id="PF01704">
    <property type="entry name" value="UDPGP"/>
    <property type="match status" value="2"/>
</dbReference>
<comment type="pathway">
    <text evidence="1">Nucleotide-sugar biosynthesis; UDP-N-acetyl-alpha-D-glucosamine biosynthesis; UDP-N-acetyl-alpha-D-glucosamine from N-acetyl-alpha-D-glucosamine 1-phosphate: step 1/1.</text>
</comment>
<sequence>MSQQGETHNDDSKATAPPPAFVSPPELGQFENLMNDMPRVLEYYAKAAENAKQYAEKLSKSDPKFERIPDDRYYSRSDPALANALKVGLDAICKGQVAVITLAGGQASRLGADVPKGMYPLDLGFDKPIMNTLFYQQASQLKALLNLANEAGFPNSSIGWIIMTSTSTDERTRAFVNEVCNDVGFPSNNVYFIVQRDLPIYRLDGEFLLDSAEMMFAPNGNGGLYEALQPHLPRLRADGYKYFHAYCVDNILCYVADPVFIGSSIMFNADCAAKVVEKTDPEEKIGVIGMQPLHDDFENPKIADYIRQKAPYYVNKQIRVIEYSEMSSEQKAARHPASERLMFRAGNIANHFFTIDFLDVACEAELPVHRAEKKVRHREAGSTEYTTSTGVKLERFIFDVFPLAANFFVLEVDRNEEFSPLKNSNDIGTDCAVTCKNSLISRQKKWIELSGVDFNQLASLPEVASSISKEGIFLPTVAYFQSDLQDKALGRPSSLIGLFI</sequence>
<accession>A0A7E4UQQ4</accession>
<reference evidence="9" key="2">
    <citation type="submission" date="2020-10" db="UniProtKB">
        <authorList>
            <consortium name="WormBaseParasite"/>
        </authorList>
    </citation>
    <scope>IDENTIFICATION</scope>
</reference>
<comment type="similarity">
    <text evidence="2">Belongs to the UDPGP type 1 family.</text>
</comment>
<keyword evidence="5" id="KW-0548">Nucleotidyltransferase</keyword>
<comment type="catalytic activity">
    <reaction evidence="6">
        <text>N-acetyl-alpha-D-glucosamine 1-phosphate + UTP + H(+) = UDP-N-acetyl-alpha-D-glucosamine + diphosphate</text>
        <dbReference type="Rhea" id="RHEA:13509"/>
        <dbReference type="ChEBI" id="CHEBI:15378"/>
        <dbReference type="ChEBI" id="CHEBI:33019"/>
        <dbReference type="ChEBI" id="CHEBI:46398"/>
        <dbReference type="ChEBI" id="CHEBI:57705"/>
        <dbReference type="ChEBI" id="CHEBI:57776"/>
        <dbReference type="EC" id="2.7.7.23"/>
    </reaction>
</comment>
<reference evidence="8" key="1">
    <citation type="journal article" date="2013" name="Genetics">
        <title>The draft genome and transcriptome of Panagrellus redivivus are shaped by the harsh demands of a free-living lifestyle.</title>
        <authorList>
            <person name="Srinivasan J."/>
            <person name="Dillman A.R."/>
            <person name="Macchietto M.G."/>
            <person name="Heikkinen L."/>
            <person name="Lakso M."/>
            <person name="Fracchia K.M."/>
            <person name="Antoshechkin I."/>
            <person name="Mortazavi A."/>
            <person name="Wong G."/>
            <person name="Sternberg P.W."/>
        </authorList>
    </citation>
    <scope>NUCLEOTIDE SEQUENCE [LARGE SCALE GENOMIC DNA]</scope>
    <source>
        <strain evidence="8">MT8872</strain>
    </source>
</reference>
<feature type="region of interest" description="Disordered" evidence="7">
    <location>
        <begin position="1"/>
        <end position="28"/>
    </location>
</feature>
<evidence type="ECO:0000313" key="8">
    <source>
        <dbReference type="Proteomes" id="UP000492821"/>
    </source>
</evidence>
<evidence type="ECO:0000256" key="4">
    <source>
        <dbReference type="ARBA" id="ARBA00022679"/>
    </source>
</evidence>
<dbReference type="GO" id="GO:0003977">
    <property type="term" value="F:UDP-N-acetylglucosamine diphosphorylase activity"/>
    <property type="evidence" value="ECO:0007669"/>
    <property type="project" value="UniProtKB-EC"/>
</dbReference>
<dbReference type="EC" id="2.7.7.23" evidence="3"/>
<dbReference type="InterPro" id="IPR002618">
    <property type="entry name" value="UDPGP_fam"/>
</dbReference>
<dbReference type="SUPFAM" id="SSF53448">
    <property type="entry name" value="Nucleotide-diphospho-sugar transferases"/>
    <property type="match status" value="1"/>
</dbReference>
<organism evidence="8 9">
    <name type="scientific">Panagrellus redivivus</name>
    <name type="common">Microworm</name>
    <dbReference type="NCBI Taxonomy" id="6233"/>
    <lineage>
        <taxon>Eukaryota</taxon>
        <taxon>Metazoa</taxon>
        <taxon>Ecdysozoa</taxon>
        <taxon>Nematoda</taxon>
        <taxon>Chromadorea</taxon>
        <taxon>Rhabditida</taxon>
        <taxon>Tylenchina</taxon>
        <taxon>Panagrolaimomorpha</taxon>
        <taxon>Panagrolaimoidea</taxon>
        <taxon>Panagrolaimidae</taxon>
        <taxon>Panagrellus</taxon>
    </lineage>
</organism>